<keyword evidence="5" id="KW-0138">CF(0)</keyword>
<comment type="similarity">
    <text evidence="3">Belongs to the TCP11 family.</text>
</comment>
<evidence type="ECO:0000256" key="4">
    <source>
        <dbReference type="ARBA" id="ARBA00022448"/>
    </source>
</evidence>
<comment type="similarity">
    <text evidence="2">Belongs to the ATPase e subunit family.</text>
</comment>
<keyword evidence="8" id="KW-0406">Ion transport</keyword>
<sequence>MEQNCLDVHEIARFIVDLLGRLCAPERDPLVEKLRHEEGIVELIKGIFGLMDIMQNDLTNYTISQNREAVEAYSAQFEYKEFLKYLEKFPDGSAMTKEWLKKAYHDAFPSTSLTTSEPKAKKEKVDDTPPSDEEVIKSTSKGYLRLVESQSPSPYPETLRIDRARLCALAEKFLQMNIVTSAVFVACNLAGKQVSESEGFKKSLKDQLIIITNDIDEGNLSSTLENVCEQCVSIVKKTSAELSVEATDDQEQMLRDQIHAIADAHNAIRTLVCSRIANFVEEMLCSPTEVPRRLLPGLSVIQGELCAFTARMSFPRHPNAVILTPPTKTVSPLIRFSRYVALGLGIVWGAYRLRQIRERHADLREWEHEKAVAKATEEA</sequence>
<dbReference type="PANTHER" id="PTHR12832:SF11">
    <property type="entry name" value="LD23868P"/>
    <property type="match status" value="1"/>
</dbReference>
<dbReference type="Proteomes" id="UP000053660">
    <property type="component" value="Unassembled WGS sequence"/>
</dbReference>
<evidence type="ECO:0000256" key="9">
    <source>
        <dbReference type="ARBA" id="ARBA00023128"/>
    </source>
</evidence>
<evidence type="ECO:0000256" key="5">
    <source>
        <dbReference type="ARBA" id="ARBA00022547"/>
    </source>
</evidence>
<feature type="compositionally biased region" description="Basic and acidic residues" evidence="12">
    <location>
        <begin position="118"/>
        <end position="127"/>
    </location>
</feature>
<dbReference type="GO" id="GO:0045259">
    <property type="term" value="C:proton-transporting ATP synthase complex"/>
    <property type="evidence" value="ECO:0007669"/>
    <property type="project" value="UniProtKB-KW"/>
</dbReference>
<evidence type="ECO:0000256" key="8">
    <source>
        <dbReference type="ARBA" id="ARBA00023065"/>
    </source>
</evidence>
<keyword evidence="4" id="KW-0813">Transport</keyword>
<gene>
    <name evidence="13" type="ORF">OESDEN_16389</name>
</gene>
<organism evidence="13 14">
    <name type="scientific">Oesophagostomum dentatum</name>
    <name type="common">Nodular worm</name>
    <dbReference type="NCBI Taxonomy" id="61180"/>
    <lineage>
        <taxon>Eukaryota</taxon>
        <taxon>Metazoa</taxon>
        <taxon>Ecdysozoa</taxon>
        <taxon>Nematoda</taxon>
        <taxon>Chromadorea</taxon>
        <taxon>Rhabditida</taxon>
        <taxon>Rhabditina</taxon>
        <taxon>Rhabditomorpha</taxon>
        <taxon>Strongyloidea</taxon>
        <taxon>Strongylidae</taxon>
        <taxon>Oesophagostomum</taxon>
    </lineage>
</organism>
<keyword evidence="6" id="KW-0375">Hydrogen ion transport</keyword>
<feature type="region of interest" description="Disordered" evidence="12">
    <location>
        <begin position="111"/>
        <end position="134"/>
    </location>
</feature>
<dbReference type="InterPro" id="IPR008862">
    <property type="entry name" value="Tcp11"/>
</dbReference>
<reference evidence="13 14" key="1">
    <citation type="submission" date="2014-03" db="EMBL/GenBank/DDBJ databases">
        <title>Draft genome of the hookworm Oesophagostomum dentatum.</title>
        <authorList>
            <person name="Mitreva M."/>
        </authorList>
    </citation>
    <scope>NUCLEOTIDE SEQUENCE [LARGE SCALE GENOMIC DNA]</scope>
    <source>
        <strain evidence="13 14">OD-Hann</strain>
    </source>
</reference>
<dbReference type="Pfam" id="PF05680">
    <property type="entry name" value="ATP-synt_E"/>
    <property type="match status" value="1"/>
</dbReference>
<dbReference type="InterPro" id="IPR008386">
    <property type="entry name" value="ATP_synth_F0_esu_mt"/>
</dbReference>
<evidence type="ECO:0000256" key="3">
    <source>
        <dbReference type="ARBA" id="ARBA00010954"/>
    </source>
</evidence>
<keyword evidence="11" id="KW-0066">ATP synthesis</keyword>
<proteinExistence type="inferred from homology"/>
<dbReference type="GO" id="GO:0005743">
    <property type="term" value="C:mitochondrial inner membrane"/>
    <property type="evidence" value="ECO:0007669"/>
    <property type="project" value="UniProtKB-SubCell"/>
</dbReference>
<keyword evidence="9" id="KW-0496">Mitochondrion</keyword>
<dbReference type="OrthoDB" id="276323at2759"/>
<evidence type="ECO:0000256" key="11">
    <source>
        <dbReference type="ARBA" id="ARBA00023310"/>
    </source>
</evidence>
<keyword evidence="14" id="KW-1185">Reference proteome</keyword>
<accession>A0A0B1SG42</accession>
<evidence type="ECO:0000313" key="14">
    <source>
        <dbReference type="Proteomes" id="UP000053660"/>
    </source>
</evidence>
<evidence type="ECO:0000256" key="7">
    <source>
        <dbReference type="ARBA" id="ARBA00022792"/>
    </source>
</evidence>
<dbReference type="EMBL" id="KN571191">
    <property type="protein sequence ID" value="KHJ83904.1"/>
    <property type="molecule type" value="Genomic_DNA"/>
</dbReference>
<dbReference type="GO" id="GO:0007165">
    <property type="term" value="P:signal transduction"/>
    <property type="evidence" value="ECO:0007669"/>
    <property type="project" value="TreeGrafter"/>
</dbReference>
<keyword evidence="10" id="KW-0472">Membrane</keyword>
<name>A0A0B1SG42_OESDE</name>
<evidence type="ECO:0000313" key="13">
    <source>
        <dbReference type="EMBL" id="KHJ83904.1"/>
    </source>
</evidence>
<comment type="subcellular location">
    <subcellularLocation>
        <location evidence="1">Mitochondrion inner membrane</location>
    </subcellularLocation>
</comment>
<evidence type="ECO:0000256" key="6">
    <source>
        <dbReference type="ARBA" id="ARBA00022781"/>
    </source>
</evidence>
<evidence type="ECO:0000256" key="10">
    <source>
        <dbReference type="ARBA" id="ARBA00023136"/>
    </source>
</evidence>
<protein>
    <submittedName>
        <fullName evidence="13">T-complex protein 11</fullName>
    </submittedName>
</protein>
<dbReference type="Pfam" id="PF05794">
    <property type="entry name" value="Tcp11"/>
    <property type="match status" value="1"/>
</dbReference>
<dbReference type="GO" id="GO:0015078">
    <property type="term" value="F:proton transmembrane transporter activity"/>
    <property type="evidence" value="ECO:0007669"/>
    <property type="project" value="InterPro"/>
</dbReference>
<evidence type="ECO:0000256" key="2">
    <source>
        <dbReference type="ARBA" id="ARBA00007333"/>
    </source>
</evidence>
<evidence type="ECO:0000256" key="1">
    <source>
        <dbReference type="ARBA" id="ARBA00004273"/>
    </source>
</evidence>
<feature type="non-terminal residue" evidence="13">
    <location>
        <position position="379"/>
    </location>
</feature>
<dbReference type="AlphaFoldDB" id="A0A0B1SG42"/>
<dbReference type="GO" id="GO:0015986">
    <property type="term" value="P:proton motive force-driven ATP synthesis"/>
    <property type="evidence" value="ECO:0007669"/>
    <property type="project" value="InterPro"/>
</dbReference>
<dbReference type="PANTHER" id="PTHR12832">
    <property type="entry name" value="TESTIS-SPECIFIC PROTEIN PBS13 T-COMPLEX 11"/>
    <property type="match status" value="1"/>
</dbReference>
<keyword evidence="7" id="KW-0999">Mitochondrion inner membrane</keyword>
<evidence type="ECO:0000256" key="12">
    <source>
        <dbReference type="SAM" id="MobiDB-lite"/>
    </source>
</evidence>